<dbReference type="EMBL" id="BAAADD010000007">
    <property type="protein sequence ID" value="GAA0577183.1"/>
    <property type="molecule type" value="Genomic_DNA"/>
</dbReference>
<dbReference type="InterPro" id="IPR000182">
    <property type="entry name" value="GNAT_dom"/>
</dbReference>
<keyword evidence="5" id="KW-1185">Reference proteome</keyword>
<name>A0ABN1EYT6_9PROT</name>
<proteinExistence type="predicted"/>
<dbReference type="PANTHER" id="PTHR43877">
    <property type="entry name" value="AMINOALKYLPHOSPHONATE N-ACETYLTRANSFERASE-RELATED-RELATED"/>
    <property type="match status" value="1"/>
</dbReference>
<dbReference type="PROSITE" id="PS51186">
    <property type="entry name" value="GNAT"/>
    <property type="match status" value="1"/>
</dbReference>
<dbReference type="InterPro" id="IPR050832">
    <property type="entry name" value="Bact_Acetyltransf"/>
</dbReference>
<evidence type="ECO:0000256" key="1">
    <source>
        <dbReference type="ARBA" id="ARBA00022679"/>
    </source>
</evidence>
<feature type="domain" description="N-acetyltransferase" evidence="3">
    <location>
        <begin position="2"/>
        <end position="157"/>
    </location>
</feature>
<sequence>MITVRPAKLPDDKPAILRFIDGLQRYEAAFESDRRLDPTYPEDQFAAVQKQAENGVFLIAEMDGEAVGWAAVYEHQAPTYVVEEERRCAVICEAFVEEAVRGQGAGRALLSACEVWARGRGLPVIHIGHLSQNERAATVYEKAGFAPYVQLRRKKLH</sequence>
<dbReference type="SUPFAM" id="SSF55729">
    <property type="entry name" value="Acyl-CoA N-acyltransferases (Nat)"/>
    <property type="match status" value="1"/>
</dbReference>
<dbReference type="Proteomes" id="UP001499951">
    <property type="component" value="Unassembled WGS sequence"/>
</dbReference>
<keyword evidence="1" id="KW-0808">Transferase</keyword>
<dbReference type="CDD" id="cd04301">
    <property type="entry name" value="NAT_SF"/>
    <property type="match status" value="1"/>
</dbReference>
<reference evidence="4 5" key="1">
    <citation type="journal article" date="2019" name="Int. J. Syst. Evol. Microbiol.">
        <title>The Global Catalogue of Microorganisms (GCM) 10K type strain sequencing project: providing services to taxonomists for standard genome sequencing and annotation.</title>
        <authorList>
            <consortium name="The Broad Institute Genomics Platform"/>
            <consortium name="The Broad Institute Genome Sequencing Center for Infectious Disease"/>
            <person name="Wu L."/>
            <person name="Ma J."/>
        </authorList>
    </citation>
    <scope>NUCLEOTIDE SEQUENCE [LARGE SCALE GENOMIC DNA]</scope>
    <source>
        <strain evidence="4 5">JCM 15089</strain>
    </source>
</reference>
<accession>A0ABN1EYT6</accession>
<protein>
    <recommendedName>
        <fullName evidence="3">N-acetyltransferase domain-containing protein</fullName>
    </recommendedName>
</protein>
<dbReference type="RefSeq" id="WP_166936285.1">
    <property type="nucleotide sequence ID" value="NZ_BAAADD010000007.1"/>
</dbReference>
<evidence type="ECO:0000313" key="5">
    <source>
        <dbReference type="Proteomes" id="UP001499951"/>
    </source>
</evidence>
<evidence type="ECO:0000256" key="2">
    <source>
        <dbReference type="ARBA" id="ARBA00023315"/>
    </source>
</evidence>
<organism evidence="4 5">
    <name type="scientific">Rhizomicrobium electricum</name>
    <dbReference type="NCBI Taxonomy" id="480070"/>
    <lineage>
        <taxon>Bacteria</taxon>
        <taxon>Pseudomonadati</taxon>
        <taxon>Pseudomonadota</taxon>
        <taxon>Alphaproteobacteria</taxon>
        <taxon>Micropepsales</taxon>
        <taxon>Micropepsaceae</taxon>
        <taxon>Rhizomicrobium</taxon>
    </lineage>
</organism>
<dbReference type="PANTHER" id="PTHR43877:SF2">
    <property type="entry name" value="AMINOALKYLPHOSPHONATE N-ACETYLTRANSFERASE-RELATED"/>
    <property type="match status" value="1"/>
</dbReference>
<evidence type="ECO:0000313" key="4">
    <source>
        <dbReference type="EMBL" id="GAA0577183.1"/>
    </source>
</evidence>
<dbReference type="InterPro" id="IPR016181">
    <property type="entry name" value="Acyl_CoA_acyltransferase"/>
</dbReference>
<evidence type="ECO:0000259" key="3">
    <source>
        <dbReference type="PROSITE" id="PS51186"/>
    </source>
</evidence>
<dbReference type="Gene3D" id="3.40.630.30">
    <property type="match status" value="1"/>
</dbReference>
<comment type="caution">
    <text evidence="4">The sequence shown here is derived from an EMBL/GenBank/DDBJ whole genome shotgun (WGS) entry which is preliminary data.</text>
</comment>
<gene>
    <name evidence="4" type="ORF">GCM10008942_27560</name>
</gene>
<dbReference type="Pfam" id="PF00583">
    <property type="entry name" value="Acetyltransf_1"/>
    <property type="match status" value="1"/>
</dbReference>
<keyword evidence="2" id="KW-0012">Acyltransferase</keyword>